<evidence type="ECO:0000256" key="11">
    <source>
        <dbReference type="ARBA" id="ARBA00042639"/>
    </source>
</evidence>
<evidence type="ECO:0000256" key="8">
    <source>
        <dbReference type="ARBA" id="ARBA00023284"/>
    </source>
</evidence>
<dbReference type="InterPro" id="IPR000866">
    <property type="entry name" value="AhpC/TSA"/>
</dbReference>
<dbReference type="EC" id="1.11.1.24" evidence="3"/>
<proteinExistence type="inferred from homology"/>
<evidence type="ECO:0000256" key="6">
    <source>
        <dbReference type="ARBA" id="ARBA00023002"/>
    </source>
</evidence>
<evidence type="ECO:0000256" key="5">
    <source>
        <dbReference type="ARBA" id="ARBA00022862"/>
    </source>
</evidence>
<dbReference type="InterPro" id="IPR050924">
    <property type="entry name" value="Peroxiredoxin_BCP/PrxQ"/>
</dbReference>
<dbReference type="Proteomes" id="UP000245462">
    <property type="component" value="Unassembled WGS sequence"/>
</dbReference>
<dbReference type="GO" id="GO:0045454">
    <property type="term" value="P:cell redox homeostasis"/>
    <property type="evidence" value="ECO:0007669"/>
    <property type="project" value="TreeGrafter"/>
</dbReference>
<dbReference type="GO" id="GO:0005737">
    <property type="term" value="C:cytoplasm"/>
    <property type="evidence" value="ECO:0007669"/>
    <property type="project" value="TreeGrafter"/>
</dbReference>
<feature type="domain" description="Thioredoxin" evidence="13">
    <location>
        <begin position="91"/>
        <end position="240"/>
    </location>
</feature>
<dbReference type="PANTHER" id="PTHR42801">
    <property type="entry name" value="THIOREDOXIN-DEPENDENT PEROXIDE REDUCTASE"/>
    <property type="match status" value="1"/>
</dbReference>
<evidence type="ECO:0000256" key="2">
    <source>
        <dbReference type="ARBA" id="ARBA00011245"/>
    </source>
</evidence>
<dbReference type="FunFam" id="3.40.30.10:FF:000007">
    <property type="entry name" value="Thioredoxin-dependent thiol peroxidase"/>
    <property type="match status" value="1"/>
</dbReference>
<comment type="catalytic activity">
    <reaction evidence="12">
        <text>a hydroperoxide + [thioredoxin]-dithiol = an alcohol + [thioredoxin]-disulfide + H2O</text>
        <dbReference type="Rhea" id="RHEA:62620"/>
        <dbReference type="Rhea" id="RHEA-COMP:10698"/>
        <dbReference type="Rhea" id="RHEA-COMP:10700"/>
        <dbReference type="ChEBI" id="CHEBI:15377"/>
        <dbReference type="ChEBI" id="CHEBI:29950"/>
        <dbReference type="ChEBI" id="CHEBI:30879"/>
        <dbReference type="ChEBI" id="CHEBI:35924"/>
        <dbReference type="ChEBI" id="CHEBI:50058"/>
        <dbReference type="EC" id="1.11.1.24"/>
    </reaction>
</comment>
<evidence type="ECO:0000256" key="9">
    <source>
        <dbReference type="ARBA" id="ARBA00032824"/>
    </source>
</evidence>
<keyword evidence="5" id="KW-0049">Antioxidant</keyword>
<comment type="caution">
    <text evidence="14">The sequence shown here is derived from an EMBL/GenBank/DDBJ whole genome shotgun (WGS) entry which is preliminary data.</text>
</comment>
<keyword evidence="8" id="KW-0676">Redox-active center</keyword>
<dbReference type="InterPro" id="IPR036249">
    <property type="entry name" value="Thioredoxin-like_sf"/>
</dbReference>
<keyword evidence="4" id="KW-0575">Peroxidase</keyword>
<dbReference type="Gene3D" id="3.40.30.10">
    <property type="entry name" value="Glutaredoxin"/>
    <property type="match status" value="1"/>
</dbReference>
<dbReference type="CDD" id="cd03017">
    <property type="entry name" value="PRX_BCP"/>
    <property type="match status" value="1"/>
</dbReference>
<keyword evidence="15" id="KW-1185">Reference proteome</keyword>
<gene>
    <name evidence="14" type="ORF">C7382_103109</name>
</gene>
<evidence type="ECO:0000256" key="12">
    <source>
        <dbReference type="ARBA" id="ARBA00049091"/>
    </source>
</evidence>
<dbReference type="EMBL" id="QEKY01000003">
    <property type="protein sequence ID" value="PVZ13413.1"/>
    <property type="molecule type" value="Genomic_DNA"/>
</dbReference>
<dbReference type="GO" id="GO:0034599">
    <property type="term" value="P:cellular response to oxidative stress"/>
    <property type="evidence" value="ECO:0007669"/>
    <property type="project" value="TreeGrafter"/>
</dbReference>
<dbReference type="PANTHER" id="PTHR42801:SF4">
    <property type="entry name" value="AHPC_TSA FAMILY PROTEIN"/>
    <property type="match status" value="1"/>
</dbReference>
<dbReference type="PROSITE" id="PS51352">
    <property type="entry name" value="THIOREDOXIN_2"/>
    <property type="match status" value="1"/>
</dbReference>
<evidence type="ECO:0000256" key="4">
    <source>
        <dbReference type="ARBA" id="ARBA00022559"/>
    </source>
</evidence>
<comment type="function">
    <text evidence="1">Thiol-specific peroxidase that catalyzes the reduction of hydrogen peroxide and organic hydroperoxides to water and alcohols, respectively. Plays a role in cell protection against oxidative stress by detoxifying peroxides and as sensor of hydrogen peroxide-mediated signaling events.</text>
</comment>
<dbReference type="SUPFAM" id="SSF52833">
    <property type="entry name" value="Thioredoxin-like"/>
    <property type="match status" value="1"/>
</dbReference>
<keyword evidence="6" id="KW-0560">Oxidoreductase</keyword>
<organism evidence="14 15">
    <name type="scientific">Porphyromonas loveana</name>
    <dbReference type="NCBI Taxonomy" id="1884669"/>
    <lineage>
        <taxon>Bacteria</taxon>
        <taxon>Pseudomonadati</taxon>
        <taxon>Bacteroidota</taxon>
        <taxon>Bacteroidia</taxon>
        <taxon>Bacteroidales</taxon>
        <taxon>Porphyromonadaceae</taxon>
        <taxon>Porphyromonas</taxon>
    </lineage>
</organism>
<reference evidence="14 15" key="1">
    <citation type="submission" date="2018-04" db="EMBL/GenBank/DDBJ databases">
        <title>Genomic Encyclopedia of Type Strains, Phase IV (KMG-IV): sequencing the most valuable type-strain genomes for metagenomic binning, comparative biology and taxonomic classification.</title>
        <authorList>
            <person name="Goeker M."/>
        </authorList>
    </citation>
    <scope>NUCLEOTIDE SEQUENCE [LARGE SCALE GENOMIC DNA]</scope>
    <source>
        <strain evidence="14 15">DSM 28520</strain>
    </source>
</reference>
<dbReference type="InterPro" id="IPR013766">
    <property type="entry name" value="Thioredoxin_domain"/>
</dbReference>
<evidence type="ECO:0000256" key="10">
    <source>
        <dbReference type="ARBA" id="ARBA00038489"/>
    </source>
</evidence>
<evidence type="ECO:0000256" key="1">
    <source>
        <dbReference type="ARBA" id="ARBA00003330"/>
    </source>
</evidence>
<sequence>MRHFEKLLARICAPIGRHRLFVFGAKKKSVCTMFEKEGRTLRESSVKGNQNPLPYEKKCSIVLSFSTVKRTVCFELFVTFVCCNQTDKAMIKVGDRFPDILGTDQDGNEIRRDDYKGRKVALYFYPKDNTSGCTAEACSLRDGYAELRAAGYEIIGVSRDSAKSHRNFREKYELPFPLIVDTDVQLNEHFGVWVEKSMYGRKYMGTERTTFLADEEGVVMRIIRGKEVNTKDHANQILNG</sequence>
<protein>
    <recommendedName>
        <fullName evidence="3">thioredoxin-dependent peroxiredoxin</fullName>
        <ecNumber evidence="3">1.11.1.24</ecNumber>
    </recommendedName>
    <alternativeName>
        <fullName evidence="9">Thioredoxin peroxidase</fullName>
    </alternativeName>
    <alternativeName>
        <fullName evidence="11">Thioredoxin-dependent peroxiredoxin Bcp</fullName>
    </alternativeName>
</protein>
<accession>A0A2U1FMJ2</accession>
<comment type="subunit">
    <text evidence="2">Monomer.</text>
</comment>
<evidence type="ECO:0000313" key="14">
    <source>
        <dbReference type="EMBL" id="PVZ13413.1"/>
    </source>
</evidence>
<name>A0A2U1FMJ2_9PORP</name>
<dbReference type="GO" id="GO:0008379">
    <property type="term" value="F:thioredoxin peroxidase activity"/>
    <property type="evidence" value="ECO:0007669"/>
    <property type="project" value="TreeGrafter"/>
</dbReference>
<keyword evidence="7" id="KW-1015">Disulfide bond</keyword>
<evidence type="ECO:0000259" key="13">
    <source>
        <dbReference type="PROSITE" id="PS51352"/>
    </source>
</evidence>
<evidence type="ECO:0000313" key="15">
    <source>
        <dbReference type="Proteomes" id="UP000245462"/>
    </source>
</evidence>
<dbReference type="AlphaFoldDB" id="A0A2U1FMJ2"/>
<evidence type="ECO:0000256" key="7">
    <source>
        <dbReference type="ARBA" id="ARBA00023157"/>
    </source>
</evidence>
<comment type="similarity">
    <text evidence="10">Belongs to the peroxiredoxin family. BCP/PrxQ subfamily.</text>
</comment>
<dbReference type="Pfam" id="PF00578">
    <property type="entry name" value="AhpC-TSA"/>
    <property type="match status" value="1"/>
</dbReference>
<evidence type="ECO:0000256" key="3">
    <source>
        <dbReference type="ARBA" id="ARBA00013017"/>
    </source>
</evidence>